<keyword evidence="3" id="KW-1185">Reference proteome</keyword>
<dbReference type="InterPro" id="IPR002017">
    <property type="entry name" value="Spectrin_repeat"/>
</dbReference>
<keyword evidence="1" id="KW-0732">Signal</keyword>
<dbReference type="Proteomes" id="UP000018936">
    <property type="component" value="Unassembled WGS sequence"/>
</dbReference>
<organism evidence="2 3">
    <name type="scientific">Ophiophagus hannah</name>
    <name type="common">King cobra</name>
    <name type="synonym">Naja hannah</name>
    <dbReference type="NCBI Taxonomy" id="8665"/>
    <lineage>
        <taxon>Eukaryota</taxon>
        <taxon>Metazoa</taxon>
        <taxon>Chordata</taxon>
        <taxon>Craniata</taxon>
        <taxon>Vertebrata</taxon>
        <taxon>Euteleostomi</taxon>
        <taxon>Lepidosauria</taxon>
        <taxon>Squamata</taxon>
        <taxon>Bifurcata</taxon>
        <taxon>Unidentata</taxon>
        <taxon>Episquamata</taxon>
        <taxon>Toxicofera</taxon>
        <taxon>Serpentes</taxon>
        <taxon>Colubroidea</taxon>
        <taxon>Elapidae</taxon>
        <taxon>Elapinae</taxon>
        <taxon>Ophiophagus</taxon>
    </lineage>
</organism>
<dbReference type="SUPFAM" id="SSF46966">
    <property type="entry name" value="Spectrin repeat"/>
    <property type="match status" value="1"/>
</dbReference>
<sequence>MLLLEVLGLVLSTLMLDALAAYNGNVSWKLGGLLFDVLPLGMKLSIDLQDDIERQQAVVRNLNIDGDKIIQQSSATDANILREQLEGLNSQWKEVCRQLAERKKRLCSGLGLWLCDFIQGPNSLGLPLASGSLHGIPGQSLTCPQSELWYQNLSSTQHEYL</sequence>
<name>V8N7W8_OPHHA</name>
<feature type="chain" id="PRO_5004770541" evidence="1">
    <location>
        <begin position="21"/>
        <end position="161"/>
    </location>
</feature>
<feature type="non-terminal residue" evidence="2">
    <location>
        <position position="161"/>
    </location>
</feature>
<evidence type="ECO:0000256" key="1">
    <source>
        <dbReference type="SAM" id="SignalP"/>
    </source>
</evidence>
<feature type="non-terminal residue" evidence="2">
    <location>
        <position position="1"/>
    </location>
</feature>
<dbReference type="EMBL" id="AZIM01007807">
    <property type="protein sequence ID" value="ETE57753.1"/>
    <property type="molecule type" value="Genomic_DNA"/>
</dbReference>
<feature type="signal peptide" evidence="1">
    <location>
        <begin position="1"/>
        <end position="20"/>
    </location>
</feature>
<protein>
    <submittedName>
        <fullName evidence="2">Uncharacterized protein</fullName>
    </submittedName>
</protein>
<reference evidence="2 3" key="1">
    <citation type="journal article" date="2013" name="Proc. Natl. Acad. Sci. U.S.A.">
        <title>The king cobra genome reveals dynamic gene evolution and adaptation in the snake venom system.</title>
        <authorList>
            <person name="Vonk F.J."/>
            <person name="Casewell N.R."/>
            <person name="Henkel C.V."/>
            <person name="Heimberg A.M."/>
            <person name="Jansen H.J."/>
            <person name="McCleary R.J."/>
            <person name="Kerkkamp H.M."/>
            <person name="Vos R.A."/>
            <person name="Guerreiro I."/>
            <person name="Calvete J.J."/>
            <person name="Wuster W."/>
            <person name="Woods A.E."/>
            <person name="Logan J.M."/>
            <person name="Harrison R.A."/>
            <person name="Castoe T.A."/>
            <person name="de Koning A.P."/>
            <person name="Pollock D.D."/>
            <person name="Yandell M."/>
            <person name="Calderon D."/>
            <person name="Renjifo C."/>
            <person name="Currier R.B."/>
            <person name="Salgado D."/>
            <person name="Pla D."/>
            <person name="Sanz L."/>
            <person name="Hyder A.S."/>
            <person name="Ribeiro J.M."/>
            <person name="Arntzen J.W."/>
            <person name="van den Thillart G.E."/>
            <person name="Boetzer M."/>
            <person name="Pirovano W."/>
            <person name="Dirks R.P."/>
            <person name="Spaink H.P."/>
            <person name="Duboule D."/>
            <person name="McGlinn E."/>
            <person name="Kini R.M."/>
            <person name="Richardson M.K."/>
        </authorList>
    </citation>
    <scope>NUCLEOTIDE SEQUENCE</scope>
    <source>
        <tissue evidence="2">Blood</tissue>
    </source>
</reference>
<dbReference type="AlphaFoldDB" id="V8N7W8"/>
<dbReference type="Gene3D" id="1.20.58.60">
    <property type="match status" value="1"/>
</dbReference>
<evidence type="ECO:0000313" key="2">
    <source>
        <dbReference type="EMBL" id="ETE57753.1"/>
    </source>
</evidence>
<proteinExistence type="predicted"/>
<comment type="caution">
    <text evidence="2">The sequence shown here is derived from an EMBL/GenBank/DDBJ whole genome shotgun (WGS) entry which is preliminary data.</text>
</comment>
<dbReference type="OrthoDB" id="9428504at2759"/>
<dbReference type="Pfam" id="PF00435">
    <property type="entry name" value="Spectrin"/>
    <property type="match status" value="1"/>
</dbReference>
<gene>
    <name evidence="2" type="ORF">L345_16528</name>
</gene>
<accession>V8N7W8</accession>
<evidence type="ECO:0000313" key="3">
    <source>
        <dbReference type="Proteomes" id="UP000018936"/>
    </source>
</evidence>